<keyword evidence="3" id="KW-1185">Reference proteome</keyword>
<dbReference type="RefSeq" id="WP_103935064.1">
    <property type="nucleotide sequence ID" value="NZ_FNVA01000008.1"/>
</dbReference>
<dbReference type="Gene3D" id="1.10.150.690">
    <property type="entry name" value="DUF2063"/>
    <property type="match status" value="1"/>
</dbReference>
<gene>
    <name evidence="2" type="ORF">SAMN05421819_4229</name>
</gene>
<reference evidence="2 3" key="1">
    <citation type="submission" date="2016-10" db="EMBL/GenBank/DDBJ databases">
        <authorList>
            <person name="de Groot N.N."/>
        </authorList>
    </citation>
    <scope>NUCLEOTIDE SEQUENCE [LARGE SCALE GENOMIC DNA]</scope>
    <source>
        <strain evidence="2 3">DSM 22489</strain>
    </source>
</reference>
<sequence>MSLLELQRRMAEDVRRPLAAGFAMQTVTEDGTLMEERAASYITPNPQLSSFERLEIYNRQYWFRVIGAVSEDFPAVNAVLGERRFDALVLAYLKEHASISWTLRDLGAKLPEFLEEHPELAGRRYRLAVDVARLEWAYVDAFDGERLEPLSLAELAGIGPESRFELQPHLRLLELSYPVEDLVLAVRRGTPETEMSSSASQERSGPAELRLPAMRRRTVYLAVHRYDDQVYYRRIGPEAFRLLGALQEGRTLAESLTAAFVGKTVSAGRQAQVVQECLAHASQLGWLCAPRVEERPA</sequence>
<protein>
    <submittedName>
        <fullName evidence="2">Putative DNA-binding domain-containing protein</fullName>
    </submittedName>
</protein>
<evidence type="ECO:0000259" key="1">
    <source>
        <dbReference type="Pfam" id="PF09836"/>
    </source>
</evidence>
<dbReference type="Pfam" id="PF09836">
    <property type="entry name" value="DUF2063"/>
    <property type="match status" value="1"/>
</dbReference>
<dbReference type="EMBL" id="FNVA01000008">
    <property type="protein sequence ID" value="SEG67480.1"/>
    <property type="molecule type" value="Genomic_DNA"/>
</dbReference>
<evidence type="ECO:0000313" key="3">
    <source>
        <dbReference type="Proteomes" id="UP000236728"/>
    </source>
</evidence>
<proteinExistence type="predicted"/>
<dbReference type="Proteomes" id="UP000236728">
    <property type="component" value="Unassembled WGS sequence"/>
</dbReference>
<accession>A0A1H6C3A1</accession>
<dbReference type="AlphaFoldDB" id="A0A1H6C3A1"/>
<organism evidence="2 3">
    <name type="scientific">Bryocella elongata</name>
    <dbReference type="NCBI Taxonomy" id="863522"/>
    <lineage>
        <taxon>Bacteria</taxon>
        <taxon>Pseudomonadati</taxon>
        <taxon>Acidobacteriota</taxon>
        <taxon>Terriglobia</taxon>
        <taxon>Terriglobales</taxon>
        <taxon>Acidobacteriaceae</taxon>
        <taxon>Bryocella</taxon>
    </lineage>
</organism>
<dbReference type="InterPro" id="IPR044922">
    <property type="entry name" value="DUF2063_N_sf"/>
</dbReference>
<name>A0A1H6C3A1_9BACT</name>
<dbReference type="OrthoDB" id="192286at2"/>
<keyword evidence="2" id="KW-0238">DNA-binding</keyword>
<dbReference type="InterPro" id="IPR018640">
    <property type="entry name" value="DUF2063"/>
</dbReference>
<feature type="domain" description="Putative DNA-binding" evidence="1">
    <location>
        <begin position="6"/>
        <end position="114"/>
    </location>
</feature>
<dbReference type="GO" id="GO:0003677">
    <property type="term" value="F:DNA binding"/>
    <property type="evidence" value="ECO:0007669"/>
    <property type="project" value="UniProtKB-KW"/>
</dbReference>
<evidence type="ECO:0000313" key="2">
    <source>
        <dbReference type="EMBL" id="SEG67480.1"/>
    </source>
</evidence>